<dbReference type="InterPro" id="IPR012337">
    <property type="entry name" value="RNaseH-like_sf"/>
</dbReference>
<proteinExistence type="predicted"/>
<comment type="caution">
    <text evidence="3">The sequence shown here is derived from an EMBL/GenBank/DDBJ whole genome shotgun (WGS) entry which is preliminary data.</text>
</comment>
<dbReference type="InterPro" id="IPR036397">
    <property type="entry name" value="RNaseH_sf"/>
</dbReference>
<feature type="domain" description="Integrase catalytic" evidence="2">
    <location>
        <begin position="208"/>
        <end position="366"/>
    </location>
</feature>
<dbReference type="Gene3D" id="3.30.420.10">
    <property type="entry name" value="Ribonuclease H-like superfamily/Ribonuclease H"/>
    <property type="match status" value="1"/>
</dbReference>
<dbReference type="InterPro" id="IPR001584">
    <property type="entry name" value="Integrase_cat-core"/>
</dbReference>
<dbReference type="PROSITE" id="PS50994">
    <property type="entry name" value="INTEGRASE"/>
    <property type="match status" value="1"/>
</dbReference>
<dbReference type="EMBL" id="JBHSTP010000002">
    <property type="protein sequence ID" value="MFC6356605.1"/>
    <property type="molecule type" value="Genomic_DNA"/>
</dbReference>
<feature type="compositionally biased region" description="Acidic residues" evidence="1">
    <location>
        <begin position="623"/>
        <end position="632"/>
    </location>
</feature>
<dbReference type="RefSeq" id="WP_386731260.1">
    <property type="nucleotide sequence ID" value="NZ_JBHSTP010000002.1"/>
</dbReference>
<organism evidence="3 4">
    <name type="scientific">Luethyella okanaganae</name>
    <dbReference type="NCBI Taxonomy" id="69372"/>
    <lineage>
        <taxon>Bacteria</taxon>
        <taxon>Bacillati</taxon>
        <taxon>Actinomycetota</taxon>
        <taxon>Actinomycetes</taxon>
        <taxon>Micrococcales</taxon>
        <taxon>Microbacteriaceae</taxon>
        <taxon>Luethyella</taxon>
    </lineage>
</organism>
<evidence type="ECO:0000256" key="1">
    <source>
        <dbReference type="SAM" id="MobiDB-lite"/>
    </source>
</evidence>
<name>A0ABW1VJ15_9MICO</name>
<dbReference type="Proteomes" id="UP001596306">
    <property type="component" value="Unassembled WGS sequence"/>
</dbReference>
<feature type="region of interest" description="Disordered" evidence="1">
    <location>
        <begin position="585"/>
        <end position="632"/>
    </location>
</feature>
<protein>
    <recommendedName>
        <fullName evidence="2">Integrase catalytic domain-containing protein</fullName>
    </recommendedName>
</protein>
<gene>
    <name evidence="3" type="ORF">ACFQB0_10850</name>
</gene>
<dbReference type="SUPFAM" id="SSF53098">
    <property type="entry name" value="Ribonuclease H-like"/>
    <property type="match status" value="1"/>
</dbReference>
<evidence type="ECO:0000259" key="2">
    <source>
        <dbReference type="PROSITE" id="PS50994"/>
    </source>
</evidence>
<evidence type="ECO:0000313" key="4">
    <source>
        <dbReference type="Proteomes" id="UP001596306"/>
    </source>
</evidence>
<keyword evidence="4" id="KW-1185">Reference proteome</keyword>
<reference evidence="4" key="1">
    <citation type="journal article" date="2019" name="Int. J. Syst. Evol. Microbiol.">
        <title>The Global Catalogue of Microorganisms (GCM) 10K type strain sequencing project: providing services to taxonomists for standard genome sequencing and annotation.</title>
        <authorList>
            <consortium name="The Broad Institute Genomics Platform"/>
            <consortium name="The Broad Institute Genome Sequencing Center for Infectious Disease"/>
            <person name="Wu L."/>
            <person name="Ma J."/>
        </authorList>
    </citation>
    <scope>NUCLEOTIDE SEQUENCE [LARGE SCALE GENOMIC DNA]</scope>
    <source>
        <strain evidence="4">CCUG 43304</strain>
    </source>
</reference>
<sequence length="632" mass="71045">MREILIEELTRIPTLRFPADAELSSAGDDMVALQHLDESQRSEVWFWATCMEELERAISMAELAGTPRSAVYGQCAVELRAQGRQVEARTLRRKLAAFRVHGAAGLIDRRIATDSNETTRRTDQRALAAIAEVMETQASMSTGTRTRIVDGVRKLLDERFGTGVVPLPSRATLFRVIAEMDRGRFVTGSARTRRSLANRPDRPFAAMGVSRPGEQVQIDSTKLDVFVQLPDGVRARPELTIMLDVATRSVIGAVVRPVATKSIDLVVLLARTLVPYDRRPGGRVETRALVSGSLEGKPLMDEEELADYRRRLPYIFPDTITTDRGRIFISEHFRAVCQRLGISLNLSAPYTPTDKAKVERMFQSINTGFAQHLAGYTGRGVEFRGEDVDTGALLSLPQLQELLDEWIVVEWQNRPHDGLRDPLFPSVVLSPNEMARAYRKVVPELEVPFDTETYLSLMPVQWRTIQQYGITIDNRTYDSVAISSLRRMKSPHSGQGGKWPIHYDPYNVQTVWLPVDGEWLPLQWVNAHVTGPMSGDVWAMTRKTGFLHREPAAEARRVEYVRDILSRGAQPDRKQARVLARSAAVETDQMRLSEPSNAEERPLPQPDRVAPVTPITPSRFGLMDDDTDWDSL</sequence>
<evidence type="ECO:0000313" key="3">
    <source>
        <dbReference type="EMBL" id="MFC6356605.1"/>
    </source>
</evidence>
<accession>A0ABW1VJ15</accession>